<dbReference type="AlphaFoldDB" id="A0A8A1LKR1"/>
<reference evidence="1" key="1">
    <citation type="submission" date="2021-01" db="EMBL/GenBank/DDBJ databases">
        <title>Chromosome-level genome assembly of a human fungal pathogen reveals clustering of transcriptionally co-regulated genes.</title>
        <authorList>
            <person name="Voorhies M."/>
            <person name="Cohen S."/>
            <person name="Shea T.P."/>
            <person name="Petrus S."/>
            <person name="Munoz J.F."/>
            <person name="Poplawski S."/>
            <person name="Goldman W.E."/>
            <person name="Michael T."/>
            <person name="Cuomo C.A."/>
            <person name="Sil A."/>
            <person name="Beyhan S."/>
        </authorList>
    </citation>
    <scope>NUCLEOTIDE SEQUENCE</scope>
    <source>
        <strain evidence="1">H88</strain>
    </source>
</reference>
<organism evidence="1 2">
    <name type="scientific">Ajellomyces capsulatus (strain H88)</name>
    <name type="common">Darling's disease fungus</name>
    <name type="synonym">Histoplasma capsulatum</name>
    <dbReference type="NCBI Taxonomy" id="544711"/>
    <lineage>
        <taxon>Eukaryota</taxon>
        <taxon>Fungi</taxon>
        <taxon>Dikarya</taxon>
        <taxon>Ascomycota</taxon>
        <taxon>Pezizomycotina</taxon>
        <taxon>Eurotiomycetes</taxon>
        <taxon>Eurotiomycetidae</taxon>
        <taxon>Onygenales</taxon>
        <taxon>Ajellomycetaceae</taxon>
        <taxon>Histoplasma</taxon>
    </lineage>
</organism>
<protein>
    <submittedName>
        <fullName evidence="1">Uncharacterized protein</fullName>
    </submittedName>
</protein>
<evidence type="ECO:0000313" key="2">
    <source>
        <dbReference type="Proteomes" id="UP000663419"/>
    </source>
</evidence>
<gene>
    <name evidence="1" type="ORF">I7I53_01985</name>
</gene>
<dbReference type="Proteomes" id="UP000663419">
    <property type="component" value="Chromosome 3"/>
</dbReference>
<evidence type="ECO:0000313" key="1">
    <source>
        <dbReference type="EMBL" id="QSS54441.1"/>
    </source>
</evidence>
<proteinExistence type="predicted"/>
<sequence length="69" mass="7970">MVIRSQSGLRHNFSPRKTLDDSWATILRALFLRTISCQPESGRLVGDFDFSRDKHDTTNHDYLSNLFQG</sequence>
<dbReference type="EMBL" id="CP069104">
    <property type="protein sequence ID" value="QSS54441.1"/>
    <property type="molecule type" value="Genomic_DNA"/>
</dbReference>
<dbReference type="VEuPathDB" id="FungiDB:I7I53_01985"/>
<accession>A0A8A1LKR1</accession>
<name>A0A8A1LKR1_AJEC8</name>